<dbReference type="EMBL" id="JBHFFA010000006">
    <property type="protein sequence ID" value="KAL2623006.1"/>
    <property type="molecule type" value="Genomic_DNA"/>
</dbReference>
<evidence type="ECO:0000313" key="2">
    <source>
        <dbReference type="Proteomes" id="UP001605036"/>
    </source>
</evidence>
<keyword evidence="2" id="KW-1185">Reference proteome</keyword>
<accession>A0ABD1Y8F2</accession>
<gene>
    <name evidence="1" type="ORF">R1flu_003211</name>
</gene>
<dbReference type="AlphaFoldDB" id="A0ABD1Y8F2"/>
<protein>
    <submittedName>
        <fullName evidence="1">Uncharacterized protein</fullName>
    </submittedName>
</protein>
<comment type="caution">
    <text evidence="1">The sequence shown here is derived from an EMBL/GenBank/DDBJ whole genome shotgun (WGS) entry which is preliminary data.</text>
</comment>
<reference evidence="1 2" key="1">
    <citation type="submission" date="2024-09" db="EMBL/GenBank/DDBJ databases">
        <title>Chromosome-scale assembly of Riccia fluitans.</title>
        <authorList>
            <person name="Paukszto L."/>
            <person name="Sawicki J."/>
            <person name="Karawczyk K."/>
            <person name="Piernik-Szablinska J."/>
            <person name="Szczecinska M."/>
            <person name="Mazdziarz M."/>
        </authorList>
    </citation>
    <scope>NUCLEOTIDE SEQUENCE [LARGE SCALE GENOMIC DNA]</scope>
    <source>
        <strain evidence="1">Rf_01</strain>
        <tissue evidence="1">Aerial parts of the thallus</tissue>
    </source>
</reference>
<dbReference type="Proteomes" id="UP001605036">
    <property type="component" value="Unassembled WGS sequence"/>
</dbReference>
<evidence type="ECO:0000313" key="1">
    <source>
        <dbReference type="EMBL" id="KAL2623006.1"/>
    </source>
</evidence>
<organism evidence="1 2">
    <name type="scientific">Riccia fluitans</name>
    <dbReference type="NCBI Taxonomy" id="41844"/>
    <lineage>
        <taxon>Eukaryota</taxon>
        <taxon>Viridiplantae</taxon>
        <taxon>Streptophyta</taxon>
        <taxon>Embryophyta</taxon>
        <taxon>Marchantiophyta</taxon>
        <taxon>Marchantiopsida</taxon>
        <taxon>Marchantiidae</taxon>
        <taxon>Marchantiales</taxon>
        <taxon>Ricciaceae</taxon>
        <taxon>Riccia</taxon>
    </lineage>
</organism>
<proteinExistence type="predicted"/>
<name>A0ABD1Y8F2_9MARC</name>
<sequence>MQNLLDRHVWDVQVDMEFSTCNFEELVHLCKSKLKLKVGLQMRVGRKAHTSAKAGICEVRSLFPVFILFRRTWYS</sequence>